<dbReference type="PANTHER" id="PTHR39338:SF6">
    <property type="entry name" value="BLL5662 PROTEIN"/>
    <property type="match status" value="1"/>
</dbReference>
<keyword evidence="2" id="KW-1185">Reference proteome</keyword>
<dbReference type="Gene3D" id="3.40.50.410">
    <property type="entry name" value="von Willebrand factor, type A domain"/>
    <property type="match status" value="1"/>
</dbReference>
<dbReference type="EMBL" id="CP104067">
    <property type="protein sequence ID" value="WAH42720.1"/>
    <property type="molecule type" value="Genomic_DNA"/>
</dbReference>
<sequence>MRARRPSRTREFSYLAVGPDIRRTIRQFVRRGGLYVGSVRRRKLTRPGRLVVLWDVSGSMAETIPLYLPWLHRVALSARDVGIFPFGVRLEDLTPVMRQPYANVLSAVAATSDLWEGGTQLGAAIDEWNVRHGARWLRGRVTVLIISDGWDSGSKESVASALRAIRARDARIVWMHPLLRTPGFELKTRALVAAKPYVDQWLPGGTPIDLDQAVIS</sequence>
<dbReference type="SUPFAM" id="SSF53300">
    <property type="entry name" value="vWA-like"/>
    <property type="match status" value="1"/>
</dbReference>
<evidence type="ECO:0000313" key="1">
    <source>
        <dbReference type="EMBL" id="WAH42720.1"/>
    </source>
</evidence>
<protein>
    <submittedName>
        <fullName evidence="1">VWA domain-containing protein</fullName>
    </submittedName>
</protein>
<reference evidence="1" key="1">
    <citation type="submission" date="2022-08" db="EMBL/GenBank/DDBJ databases">
        <title>Alicyclobacillus fastidiosus DSM 17978, complete genome.</title>
        <authorList>
            <person name="Wang Q."/>
            <person name="Cai R."/>
            <person name="Wang Z."/>
        </authorList>
    </citation>
    <scope>NUCLEOTIDE SEQUENCE</scope>
    <source>
        <strain evidence="1">DSM 17978</strain>
    </source>
</reference>
<name>A0ABY6ZIH6_9BACL</name>
<organism evidence="1 2">
    <name type="scientific">Alicyclobacillus fastidiosus</name>
    <dbReference type="NCBI Taxonomy" id="392011"/>
    <lineage>
        <taxon>Bacteria</taxon>
        <taxon>Bacillati</taxon>
        <taxon>Bacillota</taxon>
        <taxon>Bacilli</taxon>
        <taxon>Bacillales</taxon>
        <taxon>Alicyclobacillaceae</taxon>
        <taxon>Alicyclobacillus</taxon>
    </lineage>
</organism>
<accession>A0ABY6ZIH6</accession>
<proteinExistence type="predicted"/>
<dbReference type="Proteomes" id="UP001164761">
    <property type="component" value="Chromosome"/>
</dbReference>
<dbReference type="InterPro" id="IPR008912">
    <property type="entry name" value="Uncharacterised_CoxE"/>
</dbReference>
<evidence type="ECO:0000313" key="2">
    <source>
        <dbReference type="Proteomes" id="UP001164761"/>
    </source>
</evidence>
<dbReference type="CDD" id="cd00198">
    <property type="entry name" value="vWFA"/>
    <property type="match status" value="1"/>
</dbReference>
<gene>
    <name evidence="1" type="ORF">NZD89_04605</name>
</gene>
<dbReference type="InterPro" id="IPR036465">
    <property type="entry name" value="vWFA_dom_sf"/>
</dbReference>
<dbReference type="PANTHER" id="PTHR39338">
    <property type="entry name" value="BLL5662 PROTEIN-RELATED"/>
    <property type="match status" value="1"/>
</dbReference>
<dbReference type="Pfam" id="PF05762">
    <property type="entry name" value="VWA_CoxE"/>
    <property type="match status" value="1"/>
</dbReference>
<dbReference type="RefSeq" id="WP_268006595.1">
    <property type="nucleotide sequence ID" value="NZ_CP104067.1"/>
</dbReference>